<dbReference type="KEGG" id="bacg:D2962_00510"/>
<dbReference type="EMBL" id="CP033169">
    <property type="protein sequence ID" value="AYO29286.1"/>
    <property type="molecule type" value="Genomic_DNA"/>
</dbReference>
<feature type="domain" description="MobA-like NTP transferase" evidence="1">
    <location>
        <begin position="4"/>
        <end position="130"/>
    </location>
</feature>
<proteinExistence type="predicted"/>
<dbReference type="GO" id="GO:0016779">
    <property type="term" value="F:nucleotidyltransferase activity"/>
    <property type="evidence" value="ECO:0007669"/>
    <property type="project" value="UniProtKB-ARBA"/>
</dbReference>
<evidence type="ECO:0000313" key="2">
    <source>
        <dbReference type="EMBL" id="AYO29286.1"/>
    </source>
</evidence>
<dbReference type="InterPro" id="IPR025877">
    <property type="entry name" value="MobA-like_NTP_Trfase"/>
</dbReference>
<reference evidence="2 3" key="1">
    <citation type="submission" date="2018-10" db="EMBL/GenBank/DDBJ databases">
        <authorList>
            <person name="Zhang X."/>
        </authorList>
    </citation>
    <scope>NUCLEOTIDE SEQUENCE [LARGE SCALE GENOMIC DNA]</scope>
    <source>
        <strain evidence="2 3">SK-G1</strain>
    </source>
</reference>
<dbReference type="InterPro" id="IPR029044">
    <property type="entry name" value="Nucleotide-diphossugar_trans"/>
</dbReference>
<organism evidence="2 3">
    <name type="scientific">Biomaibacter acetigenes</name>
    <dbReference type="NCBI Taxonomy" id="2316383"/>
    <lineage>
        <taxon>Bacteria</taxon>
        <taxon>Bacillati</taxon>
        <taxon>Bacillota</taxon>
        <taxon>Clostridia</taxon>
        <taxon>Thermosediminibacterales</taxon>
        <taxon>Tepidanaerobacteraceae</taxon>
        <taxon>Biomaibacter</taxon>
    </lineage>
</organism>
<dbReference type="RefSeq" id="WP_120765232.1">
    <property type="nucleotide sequence ID" value="NZ_CP033169.1"/>
</dbReference>
<evidence type="ECO:0000259" key="1">
    <source>
        <dbReference type="Pfam" id="PF12804"/>
    </source>
</evidence>
<dbReference type="AlphaFoldDB" id="A0A3G2R1E7"/>
<accession>A0A3G2R1E7</accession>
<dbReference type="Gene3D" id="3.90.550.10">
    <property type="entry name" value="Spore Coat Polysaccharide Biosynthesis Protein SpsA, Chain A"/>
    <property type="match status" value="1"/>
</dbReference>
<dbReference type="Pfam" id="PF12804">
    <property type="entry name" value="NTP_transf_3"/>
    <property type="match status" value="1"/>
</dbReference>
<name>A0A3G2R1E7_9FIRM</name>
<keyword evidence="3" id="KW-1185">Reference proteome</keyword>
<sequence>MNALILAGKQADGPLKEVSDSKATIKIEGKEMILYVIEALKALDFIQKIAVVGDKDRLSFLAKKVDMIVEQGNSLPQNILRGAEAFPEDEELLVLTCDIPMITPEAIRDFAVKARELEADFCYPIVRKEDNDAKYPGVHRTYVRIKDGTFTGGNIVMLKAGTVKKAIEKAEAFLAYRKKPWMLARILGISFVVKFALGILTIKELENRVSDLFGLKARAVISNYPEIGTDVDKESDLELVRKVLAGEGYR</sequence>
<gene>
    <name evidence="2" type="ORF">D2962_00510</name>
</gene>
<evidence type="ECO:0000313" key="3">
    <source>
        <dbReference type="Proteomes" id="UP000280960"/>
    </source>
</evidence>
<dbReference type="Proteomes" id="UP000280960">
    <property type="component" value="Chromosome"/>
</dbReference>
<dbReference type="SUPFAM" id="SSF53448">
    <property type="entry name" value="Nucleotide-diphospho-sugar transferases"/>
    <property type="match status" value="1"/>
</dbReference>
<protein>
    <submittedName>
        <fullName evidence="2">Molybdopterin-guanine dinucleotide biosynthesis protein A</fullName>
    </submittedName>
</protein>